<dbReference type="InterPro" id="IPR001387">
    <property type="entry name" value="Cro/C1-type_HTH"/>
</dbReference>
<dbReference type="Pfam" id="PF13443">
    <property type="entry name" value="HTH_26"/>
    <property type="match status" value="1"/>
</dbReference>
<name>A0ABQ3J9A9_9PSEU</name>
<sequence length="95" mass="10679">MATGMRWNLRMTAARRDIWTATELRARLAQHGLTVSVGKMSKWWSGQLASIKLAELDVLCTVLDCGVEELLAPDRNTRPRLTAARGVPDPHRRAR</sequence>
<accession>A0ABQ3J9A9</accession>
<dbReference type="EMBL" id="BNAU01000006">
    <property type="protein sequence ID" value="GHF10375.1"/>
    <property type="molecule type" value="Genomic_DNA"/>
</dbReference>
<comment type="caution">
    <text evidence="2">The sequence shown here is derived from an EMBL/GenBank/DDBJ whole genome shotgun (WGS) entry which is preliminary data.</text>
</comment>
<gene>
    <name evidence="2" type="ORF">GCM10017786_50060</name>
</gene>
<evidence type="ECO:0000313" key="3">
    <source>
        <dbReference type="Proteomes" id="UP000605897"/>
    </source>
</evidence>
<proteinExistence type="predicted"/>
<dbReference type="Proteomes" id="UP000605897">
    <property type="component" value="Unassembled WGS sequence"/>
</dbReference>
<organism evidence="2 3">
    <name type="scientific">Amycolatopsis deserti</name>
    <dbReference type="NCBI Taxonomy" id="185696"/>
    <lineage>
        <taxon>Bacteria</taxon>
        <taxon>Bacillati</taxon>
        <taxon>Actinomycetota</taxon>
        <taxon>Actinomycetes</taxon>
        <taxon>Pseudonocardiales</taxon>
        <taxon>Pseudonocardiaceae</taxon>
        <taxon>Amycolatopsis</taxon>
    </lineage>
</organism>
<keyword evidence="3" id="KW-1185">Reference proteome</keyword>
<evidence type="ECO:0000313" key="2">
    <source>
        <dbReference type="EMBL" id="GHF10375.1"/>
    </source>
</evidence>
<feature type="domain" description="HTH cro/C1-type" evidence="1">
    <location>
        <begin position="8"/>
        <end position="72"/>
    </location>
</feature>
<evidence type="ECO:0000259" key="1">
    <source>
        <dbReference type="Pfam" id="PF13443"/>
    </source>
</evidence>
<reference evidence="3" key="1">
    <citation type="journal article" date="2019" name="Int. J. Syst. Evol. Microbiol.">
        <title>The Global Catalogue of Microorganisms (GCM) 10K type strain sequencing project: providing services to taxonomists for standard genome sequencing and annotation.</title>
        <authorList>
            <consortium name="The Broad Institute Genomics Platform"/>
            <consortium name="The Broad Institute Genome Sequencing Center for Infectious Disease"/>
            <person name="Wu L."/>
            <person name="Ma J."/>
        </authorList>
    </citation>
    <scope>NUCLEOTIDE SEQUENCE [LARGE SCALE GENOMIC DNA]</scope>
    <source>
        <strain evidence="3">CGMCC 4.7677</strain>
    </source>
</reference>
<protein>
    <recommendedName>
        <fullName evidence="1">HTH cro/C1-type domain-containing protein</fullName>
    </recommendedName>
</protein>